<name>A0A8I3APK3_VERLO</name>
<accession>A0A8I3APK3</accession>
<dbReference type="OrthoDB" id="20109at2759"/>
<gene>
    <name evidence="1" type="ORF">HYQ45_008072</name>
</gene>
<reference evidence="1" key="1">
    <citation type="journal article" date="2021" name="Mol. Plant Pathol.">
        <title>A 20-kb lineage-specific genomic region tames virulence in pathogenic amphidiploid Verticillium longisporum.</title>
        <authorList>
            <person name="Harting R."/>
            <person name="Starke J."/>
            <person name="Kusch H."/>
            <person name="Poggeler S."/>
            <person name="Maurus I."/>
            <person name="Schluter R."/>
            <person name="Landesfeind M."/>
            <person name="Bulla I."/>
            <person name="Nowrousian M."/>
            <person name="de Jonge R."/>
            <person name="Stahlhut G."/>
            <person name="Hoff K.J."/>
            <person name="Asshauer K.P."/>
            <person name="Thurmer A."/>
            <person name="Stanke M."/>
            <person name="Daniel R."/>
            <person name="Morgenstern B."/>
            <person name="Thomma B.P.H.J."/>
            <person name="Kronstad J.W."/>
            <person name="Braus-Stromeyer S.A."/>
            <person name="Braus G.H."/>
        </authorList>
    </citation>
    <scope>NUCLEOTIDE SEQUENCE</scope>
    <source>
        <strain evidence="1">Vl32</strain>
    </source>
</reference>
<evidence type="ECO:0000313" key="2">
    <source>
        <dbReference type="Proteomes" id="UP000689129"/>
    </source>
</evidence>
<proteinExistence type="predicted"/>
<comment type="caution">
    <text evidence="1">The sequence shown here is derived from an EMBL/GenBank/DDBJ whole genome shotgun (WGS) entry which is preliminary data.</text>
</comment>
<sequence>MKPTTAPLRKKVVHSVDTSFSSVEWKAFNIRTRPRRYNGANHQSPCASWSPSQNCTGIQGQAGYEAQTRLRHIGDIRFLVKASSP</sequence>
<dbReference type="AlphaFoldDB" id="A0A8I3APK3"/>
<dbReference type="Proteomes" id="UP000689129">
    <property type="component" value="Unassembled WGS sequence"/>
</dbReference>
<dbReference type="EMBL" id="JAEMWZ010000151">
    <property type="protein sequence ID" value="KAG7133847.1"/>
    <property type="molecule type" value="Genomic_DNA"/>
</dbReference>
<protein>
    <submittedName>
        <fullName evidence="1">Uncharacterized protein</fullName>
    </submittedName>
</protein>
<organism evidence="1 2">
    <name type="scientific">Verticillium longisporum</name>
    <name type="common">Verticillium dahliae var. longisporum</name>
    <dbReference type="NCBI Taxonomy" id="100787"/>
    <lineage>
        <taxon>Eukaryota</taxon>
        <taxon>Fungi</taxon>
        <taxon>Dikarya</taxon>
        <taxon>Ascomycota</taxon>
        <taxon>Pezizomycotina</taxon>
        <taxon>Sordariomycetes</taxon>
        <taxon>Hypocreomycetidae</taxon>
        <taxon>Glomerellales</taxon>
        <taxon>Plectosphaerellaceae</taxon>
        <taxon>Verticillium</taxon>
    </lineage>
</organism>
<evidence type="ECO:0000313" key="1">
    <source>
        <dbReference type="EMBL" id="KAG7133847.1"/>
    </source>
</evidence>